<proteinExistence type="predicted"/>
<keyword evidence="3" id="KW-0812">Transmembrane</keyword>
<dbReference type="InterPro" id="IPR034746">
    <property type="entry name" value="POTRA"/>
</dbReference>
<name>A0AAT9FRG2_9BACT</name>
<dbReference type="PROSITE" id="PS51779">
    <property type="entry name" value="POTRA"/>
    <property type="match status" value="1"/>
</dbReference>
<dbReference type="PANTHER" id="PTHR12815">
    <property type="entry name" value="SORTING AND ASSEMBLY MACHINERY SAMM50 PROTEIN FAMILY MEMBER"/>
    <property type="match status" value="1"/>
</dbReference>
<evidence type="ECO:0000259" key="5">
    <source>
        <dbReference type="PROSITE" id="PS51779"/>
    </source>
</evidence>
<dbReference type="KEGG" id="osu:NT6N_36260"/>
<dbReference type="AlphaFoldDB" id="A0AAT9FRG2"/>
<dbReference type="InterPro" id="IPR039910">
    <property type="entry name" value="D15-like"/>
</dbReference>
<evidence type="ECO:0000256" key="1">
    <source>
        <dbReference type="ARBA" id="ARBA00004370"/>
    </source>
</evidence>
<reference evidence="6" key="1">
    <citation type="submission" date="2024-07" db="EMBL/GenBank/DDBJ databases">
        <title>Complete genome sequence of Verrucomicrobiaceae bacterium NT6N.</title>
        <authorList>
            <person name="Huang C."/>
            <person name="Takami H."/>
            <person name="Hamasaki K."/>
        </authorList>
    </citation>
    <scope>NUCLEOTIDE SEQUENCE</scope>
    <source>
        <strain evidence="6">NT6N</strain>
    </source>
</reference>
<dbReference type="EMBL" id="AP026866">
    <property type="protein sequence ID" value="BDS08586.1"/>
    <property type="molecule type" value="Genomic_DNA"/>
</dbReference>
<sequence>MHLPKPWLLLALTAPLSFLPGMKVSGAEIRINGIPLDKREELVAKVRPRLDFIKQREASSWRADDAAFFFKRLLIRAGHADAEVDWKLPGGNVIEINARPGVRYKYGEIKANRMGPLTGEQLRQYFLQPLIETELVAADKAPFIEEYSLKGASNVQNFLKSQGYWQASVSVANEKYDRVSKQVNIQLNLSARAKFKLARPSFNGMPAEDLAEILPDVQPFIGETADSGNMTKINSIVENYYREKGYHFAQIFVDAKHVGGVTTLIFEINRGIRYTVDDIVVRGNKYTKTKRIRRYFDGLKDIHFDRNAADKALSNLLASGAFRSATLSPVPVPGGMLDLQIDVTEAEAKALKSYIGLGSFEGGILGMSYTDLNLRGNLLKLNARGEYSGRGFLGELSITEPHFAGEPIQLTLRGFLLQRLYDGYDKSEAGVEASLLAKYHDHYSSRLFLGTSSVGTSTSSLTEQELGPDGYLNTRLGFEQTVDFRDDPLLPSSGFYARGILEFGSITGGESTTYLKTVFDGSYRFVLGEKNFFVTRFSTGAIKPADVEKLPIDLRLFSGGSDSVRSFEQRQLGPRSLSDDPLGGQAYWNASLEYIRPIKDPIKGVLFFDMGQVYSDVGDWGSFSDPSYAIGAGIRVDLPIGAVRLEYGHNLNQREGEPNGTFHFTIGTSF</sequence>
<evidence type="ECO:0000256" key="3">
    <source>
        <dbReference type="ARBA" id="ARBA00022692"/>
    </source>
</evidence>
<dbReference type="Pfam" id="PF01103">
    <property type="entry name" value="Omp85"/>
    <property type="match status" value="1"/>
</dbReference>
<comment type="subcellular location">
    <subcellularLocation>
        <location evidence="1">Membrane</location>
    </subcellularLocation>
</comment>
<gene>
    <name evidence="6" type="ORF">NT6N_36260</name>
</gene>
<dbReference type="Gene3D" id="2.40.160.50">
    <property type="entry name" value="membrane protein fhac: a member of the omp85/tpsb transporter family"/>
    <property type="match status" value="1"/>
</dbReference>
<dbReference type="InterPro" id="IPR000184">
    <property type="entry name" value="Bac_surfAg_D15"/>
</dbReference>
<feature type="domain" description="POTRA" evidence="5">
    <location>
        <begin position="274"/>
        <end position="346"/>
    </location>
</feature>
<evidence type="ECO:0000256" key="4">
    <source>
        <dbReference type="ARBA" id="ARBA00023136"/>
    </source>
</evidence>
<evidence type="ECO:0000313" key="6">
    <source>
        <dbReference type="EMBL" id="BDS08586.1"/>
    </source>
</evidence>
<dbReference type="PANTHER" id="PTHR12815:SF18">
    <property type="entry name" value="SORTING AND ASSEMBLY MACHINERY COMPONENT 50 HOMOLOG"/>
    <property type="match status" value="1"/>
</dbReference>
<accession>A0AAT9FRG2</accession>
<organism evidence="6">
    <name type="scientific">Oceaniferula spumae</name>
    <dbReference type="NCBI Taxonomy" id="2979115"/>
    <lineage>
        <taxon>Bacteria</taxon>
        <taxon>Pseudomonadati</taxon>
        <taxon>Verrucomicrobiota</taxon>
        <taxon>Verrucomicrobiia</taxon>
        <taxon>Verrucomicrobiales</taxon>
        <taxon>Verrucomicrobiaceae</taxon>
        <taxon>Oceaniferula</taxon>
    </lineage>
</organism>
<keyword evidence="2" id="KW-1134">Transmembrane beta strand</keyword>
<keyword evidence="4" id="KW-0472">Membrane</keyword>
<evidence type="ECO:0000256" key="2">
    <source>
        <dbReference type="ARBA" id="ARBA00022452"/>
    </source>
</evidence>
<dbReference type="Gene3D" id="3.10.20.310">
    <property type="entry name" value="membrane protein fhac"/>
    <property type="match status" value="2"/>
</dbReference>
<protein>
    <recommendedName>
        <fullName evidence="5">POTRA domain-containing protein</fullName>
    </recommendedName>
</protein>
<dbReference type="GO" id="GO:0019867">
    <property type="term" value="C:outer membrane"/>
    <property type="evidence" value="ECO:0007669"/>
    <property type="project" value="InterPro"/>
</dbReference>